<evidence type="ECO:0000259" key="5">
    <source>
        <dbReference type="Pfam" id="PF13407"/>
    </source>
</evidence>
<name>A0ABP4QVJ3_9ACTN</name>
<comment type="caution">
    <text evidence="6">The sequence shown here is derived from an EMBL/GenBank/DDBJ whole genome shotgun (WGS) entry which is preliminary data.</text>
</comment>
<protein>
    <submittedName>
        <fullName evidence="6">Substrate-binding domain-containing protein</fullName>
    </submittedName>
</protein>
<dbReference type="EMBL" id="BAAANE010000003">
    <property type="protein sequence ID" value="GAA1624616.1"/>
    <property type="molecule type" value="Genomic_DNA"/>
</dbReference>
<comment type="subcellular location">
    <subcellularLocation>
        <location evidence="1">Cell envelope</location>
    </subcellularLocation>
</comment>
<evidence type="ECO:0000256" key="1">
    <source>
        <dbReference type="ARBA" id="ARBA00004196"/>
    </source>
</evidence>
<dbReference type="RefSeq" id="WP_344109288.1">
    <property type="nucleotide sequence ID" value="NZ_BAAANE010000003.1"/>
</dbReference>
<feature type="domain" description="Periplasmic binding protein" evidence="5">
    <location>
        <begin position="100"/>
        <end position="340"/>
    </location>
</feature>
<evidence type="ECO:0000256" key="4">
    <source>
        <dbReference type="SAM" id="SignalP"/>
    </source>
</evidence>
<evidence type="ECO:0000256" key="3">
    <source>
        <dbReference type="ARBA" id="ARBA00022729"/>
    </source>
</evidence>
<feature type="chain" id="PRO_5046730340" evidence="4">
    <location>
        <begin position="26"/>
        <end position="396"/>
    </location>
</feature>
<dbReference type="SUPFAM" id="SSF53822">
    <property type="entry name" value="Periplasmic binding protein-like I"/>
    <property type="match status" value="1"/>
</dbReference>
<dbReference type="PANTHER" id="PTHR46847:SF1">
    <property type="entry name" value="D-ALLOSE-BINDING PERIPLASMIC PROTEIN-RELATED"/>
    <property type="match status" value="1"/>
</dbReference>
<sequence>MTRTRITVVAAITASLLLGACSVNATDDSATAAGAGGTPIANVVTPDPGGLSRYVSPVALPASTDTRGPDGEKPVWYTQLNLTSAEVQRVKAGNYRAAIVWQEASPFMNALGKGVEQTYKALGIKIVSTTAANFDQTTLANNVRSVLALKPDVIITIAIDPVADVATFKPAVDQGVKLVFASVKPQNYKAGKEYVSLVTYDLSGLGNATADAVGNGLGGKGKIGQIYYDANFYVTNQREKAFEQTLKSKYPGIEVVDRVPMADPAKVEDVAAAMIARHPDIKAIFAPWDTAAEGVVAALRNAGRTDVGVYTIDLGNTNALEMAKGGMIKEMTSTLAVEFGNSLAVAGAYGLLGKKAPPMVIVPAFPVTKDNLAKGWESTFGVSLPTDIAAAGGAGR</sequence>
<keyword evidence="3 4" id="KW-0732">Signal</keyword>
<evidence type="ECO:0000313" key="7">
    <source>
        <dbReference type="Proteomes" id="UP001501319"/>
    </source>
</evidence>
<organism evidence="6 7">
    <name type="scientific">Kribbella alba</name>
    <dbReference type="NCBI Taxonomy" id="190197"/>
    <lineage>
        <taxon>Bacteria</taxon>
        <taxon>Bacillati</taxon>
        <taxon>Actinomycetota</taxon>
        <taxon>Actinomycetes</taxon>
        <taxon>Propionibacteriales</taxon>
        <taxon>Kribbellaceae</taxon>
        <taxon>Kribbella</taxon>
    </lineage>
</organism>
<evidence type="ECO:0000256" key="2">
    <source>
        <dbReference type="ARBA" id="ARBA00007639"/>
    </source>
</evidence>
<dbReference type="InterPro" id="IPR025997">
    <property type="entry name" value="SBP_2_dom"/>
</dbReference>
<gene>
    <name evidence="6" type="ORF">GCM10009744_10210</name>
</gene>
<keyword evidence="7" id="KW-1185">Reference proteome</keyword>
<evidence type="ECO:0000313" key="6">
    <source>
        <dbReference type="EMBL" id="GAA1624616.1"/>
    </source>
</evidence>
<comment type="similarity">
    <text evidence="2">Belongs to the bacterial solute-binding protein 2 family.</text>
</comment>
<dbReference type="CDD" id="cd06316">
    <property type="entry name" value="PBP1_ABC_sugar_binding-like"/>
    <property type="match status" value="1"/>
</dbReference>
<dbReference type="PANTHER" id="PTHR46847">
    <property type="entry name" value="D-ALLOSE-BINDING PERIPLASMIC PROTEIN-RELATED"/>
    <property type="match status" value="1"/>
</dbReference>
<accession>A0ABP4QVJ3</accession>
<dbReference type="InterPro" id="IPR028082">
    <property type="entry name" value="Peripla_BP_I"/>
</dbReference>
<proteinExistence type="inferred from homology"/>
<dbReference type="Proteomes" id="UP001501319">
    <property type="component" value="Unassembled WGS sequence"/>
</dbReference>
<reference evidence="7" key="1">
    <citation type="journal article" date="2019" name="Int. J. Syst. Evol. Microbiol.">
        <title>The Global Catalogue of Microorganisms (GCM) 10K type strain sequencing project: providing services to taxonomists for standard genome sequencing and annotation.</title>
        <authorList>
            <consortium name="The Broad Institute Genomics Platform"/>
            <consortium name="The Broad Institute Genome Sequencing Center for Infectious Disease"/>
            <person name="Wu L."/>
            <person name="Ma J."/>
        </authorList>
    </citation>
    <scope>NUCLEOTIDE SEQUENCE [LARGE SCALE GENOMIC DNA]</scope>
    <source>
        <strain evidence="7">JCM 14306</strain>
    </source>
</reference>
<dbReference type="Pfam" id="PF13407">
    <property type="entry name" value="Peripla_BP_4"/>
    <property type="match status" value="1"/>
</dbReference>
<feature type="signal peptide" evidence="4">
    <location>
        <begin position="1"/>
        <end position="25"/>
    </location>
</feature>
<dbReference type="PROSITE" id="PS51257">
    <property type="entry name" value="PROKAR_LIPOPROTEIN"/>
    <property type="match status" value="1"/>
</dbReference>
<dbReference type="Gene3D" id="3.40.50.2300">
    <property type="match status" value="2"/>
</dbReference>